<proteinExistence type="inferred from homology"/>
<evidence type="ECO:0000313" key="3">
    <source>
        <dbReference type="Proteomes" id="UP001055453"/>
    </source>
</evidence>
<dbReference type="PANTHER" id="PTHR42743:SF11">
    <property type="entry name" value="AMINODEOXYCHORISMATE LYASE"/>
    <property type="match status" value="1"/>
</dbReference>
<dbReference type="InterPro" id="IPR036038">
    <property type="entry name" value="Aminotransferase-like"/>
</dbReference>
<dbReference type="InterPro" id="IPR043132">
    <property type="entry name" value="BCAT-like_C"/>
</dbReference>
<dbReference type="PANTHER" id="PTHR42743">
    <property type="entry name" value="AMINO-ACID AMINOTRANSFERASE"/>
    <property type="match status" value="1"/>
</dbReference>
<accession>A0ABN6Q1M0</accession>
<sequence>MISNLVVTNNIFWYNGKLIHSQTLELNINDPGLLYGATVFTTLRVYENSLNSNLTNWQAHCDRLLFSLQTFGWQQPDWNRLRQGAQILLAHFPVLRITLFPDGREWITGRLLPPDLTEKQNNGVLCAVASSEFSRSLPSHKTGNYLSAWLAKTSSDAQEAILVDAQGNWLETSTGNLWGWCDRSWYTPPIKAGILPGIGRSQLVNWLQKHQQPVREETWSAELVQRFEAIAYTNSVVEIIPIHTVNQPSGSLQYNPYHQSFQLIRELFLA</sequence>
<protein>
    <recommendedName>
        <fullName evidence="4">4-amino-4-deoxychorismate lyase</fullName>
    </recommendedName>
</protein>
<dbReference type="SUPFAM" id="SSF56752">
    <property type="entry name" value="D-aminoacid aminotransferase-like PLP-dependent enzymes"/>
    <property type="match status" value="1"/>
</dbReference>
<dbReference type="InterPro" id="IPR043131">
    <property type="entry name" value="BCAT-like_N"/>
</dbReference>
<dbReference type="Proteomes" id="UP001055453">
    <property type="component" value="Chromosome"/>
</dbReference>
<comment type="similarity">
    <text evidence="1">Belongs to the class-IV pyridoxal-phosphate-dependent aminotransferase family.</text>
</comment>
<gene>
    <name evidence="2" type="ORF">ANSO36C_15110</name>
</gene>
<dbReference type="Gene3D" id="3.20.10.10">
    <property type="entry name" value="D-amino Acid Aminotransferase, subunit A, domain 2"/>
    <property type="match status" value="1"/>
</dbReference>
<dbReference type="InterPro" id="IPR050571">
    <property type="entry name" value="Class-IV_PLP-Dep_Aminotrnsfr"/>
</dbReference>
<organism evidence="2 3">
    <name type="scientific">Nostoc cf. commune SO-36</name>
    <dbReference type="NCBI Taxonomy" id="449208"/>
    <lineage>
        <taxon>Bacteria</taxon>
        <taxon>Bacillati</taxon>
        <taxon>Cyanobacteriota</taxon>
        <taxon>Cyanophyceae</taxon>
        <taxon>Nostocales</taxon>
        <taxon>Nostocaceae</taxon>
        <taxon>Nostoc</taxon>
    </lineage>
</organism>
<dbReference type="Gene3D" id="3.30.470.10">
    <property type="match status" value="1"/>
</dbReference>
<name>A0ABN6Q1M0_NOSCO</name>
<reference evidence="2" key="1">
    <citation type="submission" date="2022-04" db="EMBL/GenBank/DDBJ databases">
        <title>Complete genome sequence of a cyanobacterium, Nostoc sp. SO-36, isolated in Antarctica.</title>
        <authorList>
            <person name="Kanesaki Y."/>
            <person name="Effendi D."/>
            <person name="Sakamoto T."/>
            <person name="Ohtani S."/>
            <person name="Awai K."/>
        </authorList>
    </citation>
    <scope>NUCLEOTIDE SEQUENCE</scope>
    <source>
        <strain evidence="2">SO-36</strain>
    </source>
</reference>
<dbReference type="Pfam" id="PF01063">
    <property type="entry name" value="Aminotran_4"/>
    <property type="match status" value="1"/>
</dbReference>
<evidence type="ECO:0000256" key="1">
    <source>
        <dbReference type="ARBA" id="ARBA00009320"/>
    </source>
</evidence>
<dbReference type="EMBL" id="AP025732">
    <property type="protein sequence ID" value="BDI15709.1"/>
    <property type="molecule type" value="Genomic_DNA"/>
</dbReference>
<evidence type="ECO:0008006" key="4">
    <source>
        <dbReference type="Google" id="ProtNLM"/>
    </source>
</evidence>
<evidence type="ECO:0000313" key="2">
    <source>
        <dbReference type="EMBL" id="BDI15709.1"/>
    </source>
</evidence>
<keyword evidence="3" id="KW-1185">Reference proteome</keyword>
<dbReference type="InterPro" id="IPR001544">
    <property type="entry name" value="Aminotrans_IV"/>
</dbReference>